<keyword evidence="2" id="KW-0472">Membrane</keyword>
<keyword evidence="2" id="KW-0812">Transmembrane</keyword>
<dbReference type="InterPro" id="IPR032820">
    <property type="entry name" value="ATPase_put"/>
</dbReference>
<protein>
    <submittedName>
        <fullName evidence="3">AtpZ/AtpI family protein</fullName>
    </submittedName>
</protein>
<feature type="transmembrane region" description="Helical" evidence="2">
    <location>
        <begin position="75"/>
        <end position="93"/>
    </location>
</feature>
<gene>
    <name evidence="3" type="ORF">GCM10022414_00540</name>
</gene>
<keyword evidence="4" id="KW-1185">Reference proteome</keyword>
<feature type="region of interest" description="Disordered" evidence="1">
    <location>
        <begin position="1"/>
        <end position="26"/>
    </location>
</feature>
<name>A0ABP7W806_9GAMM</name>
<dbReference type="Pfam" id="PF09527">
    <property type="entry name" value="ATPase_gene1"/>
    <property type="match status" value="1"/>
</dbReference>
<evidence type="ECO:0000256" key="1">
    <source>
        <dbReference type="SAM" id="MobiDB-lite"/>
    </source>
</evidence>
<feature type="transmembrane region" description="Helical" evidence="2">
    <location>
        <begin position="34"/>
        <end position="63"/>
    </location>
</feature>
<feature type="compositionally biased region" description="Basic and acidic residues" evidence="1">
    <location>
        <begin position="1"/>
        <end position="10"/>
    </location>
</feature>
<reference evidence="4" key="1">
    <citation type="journal article" date="2019" name="Int. J. Syst. Evol. Microbiol.">
        <title>The Global Catalogue of Microorganisms (GCM) 10K type strain sequencing project: providing services to taxonomists for standard genome sequencing and annotation.</title>
        <authorList>
            <consortium name="The Broad Institute Genomics Platform"/>
            <consortium name="The Broad Institute Genome Sequencing Center for Infectious Disease"/>
            <person name="Wu L."/>
            <person name="Ma J."/>
        </authorList>
    </citation>
    <scope>NUCLEOTIDE SEQUENCE [LARGE SCALE GENOMIC DNA]</scope>
    <source>
        <strain evidence="4">JCM 17304</strain>
    </source>
</reference>
<dbReference type="InterPro" id="IPR011744">
    <property type="entry name" value="ATPase_gene1"/>
</dbReference>
<keyword evidence="2" id="KW-1133">Transmembrane helix</keyword>
<organism evidence="3 4">
    <name type="scientific">Zhongshania borealis</name>
    <dbReference type="NCBI Taxonomy" id="889488"/>
    <lineage>
        <taxon>Bacteria</taxon>
        <taxon>Pseudomonadati</taxon>
        <taxon>Pseudomonadota</taxon>
        <taxon>Gammaproteobacteria</taxon>
        <taxon>Cellvibrionales</taxon>
        <taxon>Spongiibacteraceae</taxon>
        <taxon>Zhongshania</taxon>
    </lineage>
</organism>
<comment type="caution">
    <text evidence="3">The sequence shown here is derived from an EMBL/GenBank/DDBJ whole genome shotgun (WGS) entry which is preliminary data.</text>
</comment>
<evidence type="ECO:0000313" key="4">
    <source>
        <dbReference type="Proteomes" id="UP001500392"/>
    </source>
</evidence>
<proteinExistence type="predicted"/>
<evidence type="ECO:0000313" key="3">
    <source>
        <dbReference type="EMBL" id="GAA4082047.1"/>
    </source>
</evidence>
<dbReference type="EMBL" id="BAABDM010000001">
    <property type="protein sequence ID" value="GAA4082047.1"/>
    <property type="molecule type" value="Genomic_DNA"/>
</dbReference>
<accession>A0ABP7W806</accession>
<dbReference type="NCBIfam" id="TIGR02230">
    <property type="entry name" value="ATPase_gene1"/>
    <property type="match status" value="1"/>
</dbReference>
<sequence>MTADKKHDKQTPFSDAVGNKAARKLRAQKADTPGIWFGLGMMGLIGWSVAVPTLLGATLGAWLDRHYPGGHTYTLALLTAGLCIGCFNAWHWVGKEQREMHDEENSTAADKDIKRHE</sequence>
<dbReference type="RefSeq" id="WP_344931615.1">
    <property type="nucleotide sequence ID" value="NZ_BAABDM010000001.1"/>
</dbReference>
<dbReference type="Proteomes" id="UP001500392">
    <property type="component" value="Unassembled WGS sequence"/>
</dbReference>
<evidence type="ECO:0000256" key="2">
    <source>
        <dbReference type="SAM" id="Phobius"/>
    </source>
</evidence>
<feature type="region of interest" description="Disordered" evidence="1">
    <location>
        <begin position="98"/>
        <end position="117"/>
    </location>
</feature>